<feature type="compositionally biased region" description="Basic and acidic residues" evidence="1">
    <location>
        <begin position="76"/>
        <end position="90"/>
    </location>
</feature>
<feature type="compositionally biased region" description="Basic and acidic residues" evidence="1">
    <location>
        <begin position="59"/>
        <end position="68"/>
    </location>
</feature>
<evidence type="ECO:0000313" key="2">
    <source>
        <dbReference type="EMBL" id="KAK3352568.1"/>
    </source>
</evidence>
<gene>
    <name evidence="2" type="ORF">B0T25DRAFT_517812</name>
</gene>
<protein>
    <submittedName>
        <fullName evidence="2">Uncharacterized protein</fullName>
    </submittedName>
</protein>
<accession>A0AAJ0MDK7</accession>
<evidence type="ECO:0000256" key="1">
    <source>
        <dbReference type="SAM" id="MobiDB-lite"/>
    </source>
</evidence>
<feature type="region of interest" description="Disordered" evidence="1">
    <location>
        <begin position="37"/>
        <end position="90"/>
    </location>
</feature>
<reference evidence="2" key="2">
    <citation type="submission" date="2023-06" db="EMBL/GenBank/DDBJ databases">
        <authorList>
            <consortium name="Lawrence Berkeley National Laboratory"/>
            <person name="Haridas S."/>
            <person name="Hensen N."/>
            <person name="Bonometti L."/>
            <person name="Westerberg I."/>
            <person name="Brannstrom I.O."/>
            <person name="Guillou S."/>
            <person name="Cros-Aarteil S."/>
            <person name="Calhoun S."/>
            <person name="Kuo A."/>
            <person name="Mondo S."/>
            <person name="Pangilinan J."/>
            <person name="Riley R."/>
            <person name="Labutti K."/>
            <person name="Andreopoulos B."/>
            <person name="Lipzen A."/>
            <person name="Chen C."/>
            <person name="Yanf M."/>
            <person name="Daum C."/>
            <person name="Ng V."/>
            <person name="Clum A."/>
            <person name="Steindorff A."/>
            <person name="Ohm R."/>
            <person name="Martin F."/>
            <person name="Silar P."/>
            <person name="Natvig D."/>
            <person name="Lalanne C."/>
            <person name="Gautier V."/>
            <person name="Ament-Velasquez S.L."/>
            <person name="Kruys A."/>
            <person name="Hutchinson M.I."/>
            <person name="Powell A.J."/>
            <person name="Barry K."/>
            <person name="Miller A.N."/>
            <person name="Grigoriev I.V."/>
            <person name="Debuchy R."/>
            <person name="Gladieux P."/>
            <person name="Thoren M.H."/>
            <person name="Johannesson H."/>
        </authorList>
    </citation>
    <scope>NUCLEOTIDE SEQUENCE</scope>
    <source>
        <strain evidence="2">CBS 955.72</strain>
    </source>
</reference>
<feature type="compositionally biased region" description="Acidic residues" evidence="1">
    <location>
        <begin position="40"/>
        <end position="50"/>
    </location>
</feature>
<reference evidence="2" key="1">
    <citation type="journal article" date="2023" name="Mol. Phylogenet. Evol.">
        <title>Genome-scale phylogeny and comparative genomics of the fungal order Sordariales.</title>
        <authorList>
            <person name="Hensen N."/>
            <person name="Bonometti L."/>
            <person name="Westerberg I."/>
            <person name="Brannstrom I.O."/>
            <person name="Guillou S."/>
            <person name="Cros-Aarteil S."/>
            <person name="Calhoun S."/>
            <person name="Haridas S."/>
            <person name="Kuo A."/>
            <person name="Mondo S."/>
            <person name="Pangilinan J."/>
            <person name="Riley R."/>
            <person name="LaButti K."/>
            <person name="Andreopoulos B."/>
            <person name="Lipzen A."/>
            <person name="Chen C."/>
            <person name="Yan M."/>
            <person name="Daum C."/>
            <person name="Ng V."/>
            <person name="Clum A."/>
            <person name="Steindorff A."/>
            <person name="Ohm R.A."/>
            <person name="Martin F."/>
            <person name="Silar P."/>
            <person name="Natvig D.O."/>
            <person name="Lalanne C."/>
            <person name="Gautier V."/>
            <person name="Ament-Velasquez S.L."/>
            <person name="Kruys A."/>
            <person name="Hutchinson M.I."/>
            <person name="Powell A.J."/>
            <person name="Barry K."/>
            <person name="Miller A.N."/>
            <person name="Grigoriev I.V."/>
            <person name="Debuchy R."/>
            <person name="Gladieux P."/>
            <person name="Hiltunen Thoren M."/>
            <person name="Johannesson H."/>
        </authorList>
    </citation>
    <scope>NUCLEOTIDE SEQUENCE</scope>
    <source>
        <strain evidence="2">CBS 955.72</strain>
    </source>
</reference>
<dbReference type="EMBL" id="JAUIQD010000004">
    <property type="protein sequence ID" value="KAK3352568.1"/>
    <property type="molecule type" value="Genomic_DNA"/>
</dbReference>
<organism evidence="2 3">
    <name type="scientific">Lasiosphaeria hispida</name>
    <dbReference type="NCBI Taxonomy" id="260671"/>
    <lineage>
        <taxon>Eukaryota</taxon>
        <taxon>Fungi</taxon>
        <taxon>Dikarya</taxon>
        <taxon>Ascomycota</taxon>
        <taxon>Pezizomycotina</taxon>
        <taxon>Sordariomycetes</taxon>
        <taxon>Sordariomycetidae</taxon>
        <taxon>Sordariales</taxon>
        <taxon>Lasiosphaeriaceae</taxon>
        <taxon>Lasiosphaeria</taxon>
    </lineage>
</organism>
<evidence type="ECO:0000313" key="3">
    <source>
        <dbReference type="Proteomes" id="UP001275084"/>
    </source>
</evidence>
<proteinExistence type="predicted"/>
<name>A0AAJ0MDK7_9PEZI</name>
<dbReference type="AlphaFoldDB" id="A0AAJ0MDK7"/>
<comment type="caution">
    <text evidence="2">The sequence shown here is derived from an EMBL/GenBank/DDBJ whole genome shotgun (WGS) entry which is preliminary data.</text>
</comment>
<keyword evidence="3" id="KW-1185">Reference proteome</keyword>
<dbReference type="Proteomes" id="UP001275084">
    <property type="component" value="Unassembled WGS sequence"/>
</dbReference>
<sequence length="377" mass="42388">MDTSTEPLDDTFIPRIKLEEPESPVVLVAERSLKRSASDLDLDLDEEEVQEPGTISKVRKPESYEAKELGTTPEIGKSEPEPNEVKDLSSIPHVEKVENIESDDEALSEGEFQVVNQYKLLVIHSDAIIDGREAVIYTITQVFSIMMPDFPSPSHSAILSALLSNGPLLVGIYEALGSPMRKSPVDMQNWLTRHKNIFQKKGLAMLRLYPEVREFFLDAHHNNLPILIQTNSGHSRLIDAIFKRHDKIDGSNESIMGKRWMILDEAYACAAKPDKIGKMFKDRVIPAYAVLERDVWRLNNPPEDGATMPNFGPMTSKDVFWISCAPYNLHLPKVGYGAKTCWVNRTEYGGGSLLDAVDVVASDLDDVRPRIWKEIKC</sequence>